<dbReference type="InterPro" id="IPR036034">
    <property type="entry name" value="PDZ_sf"/>
</dbReference>
<feature type="repeat" description="WD" evidence="3">
    <location>
        <begin position="181"/>
        <end position="213"/>
    </location>
</feature>
<gene>
    <name evidence="6" type="ORF">Pan216_04950</name>
</gene>
<dbReference type="RefSeq" id="WP_145254297.1">
    <property type="nucleotide sequence ID" value="NZ_CP036279.1"/>
</dbReference>
<proteinExistence type="predicted"/>
<dbReference type="InterPro" id="IPR029030">
    <property type="entry name" value="Caspase-like_dom_sf"/>
</dbReference>
<dbReference type="SMART" id="SM00320">
    <property type="entry name" value="WD40"/>
    <property type="match status" value="6"/>
</dbReference>
<dbReference type="InterPro" id="IPR015943">
    <property type="entry name" value="WD40/YVTN_repeat-like_dom_sf"/>
</dbReference>
<feature type="repeat" description="WD" evidence="3">
    <location>
        <begin position="75"/>
        <end position="109"/>
    </location>
</feature>
<dbReference type="EMBL" id="CP036279">
    <property type="protein sequence ID" value="QDU59664.1"/>
    <property type="molecule type" value="Genomic_DNA"/>
</dbReference>
<dbReference type="Gene3D" id="3.40.50.1460">
    <property type="match status" value="1"/>
</dbReference>
<dbReference type="KEGG" id="knv:Pan216_04950"/>
<feature type="repeat" description="WD" evidence="3">
    <location>
        <begin position="566"/>
        <end position="600"/>
    </location>
</feature>
<evidence type="ECO:0000313" key="7">
    <source>
        <dbReference type="Proteomes" id="UP000317093"/>
    </source>
</evidence>
<dbReference type="OrthoDB" id="230341at2"/>
<sequence length="1154" mass="126592" precursor="true">MCPRKIHSITMTLVALFVASAPLESRAEGPVSVPRPELQPTLDEFTEEVPREEAISFAALVISSRRDQPRLVLNTGGPTNTVRSIVFSEDPSRFYSGGLDKRVQSWGVRGAGRGLRRSQVNQALLVQNLRWEIARGLRGSIYTLAASPSNRSLAIAGYGARNATGNIVVYDTATAQVTNALLGHMQTVVSLDYSPNGKKLVSVSVDGDVRVWSGPEWNSRQLRAPGGAPASPQPAIFLTDDLVAVASRDANQPRAWRVALYDLTEENPEPKRLEGVHAGAISTLARDRDGRRWASADIAGNVFLWSGFGPDAKRTLLRKGRVALDLDFGPDNLLFAATALYRYPDGTMQSALEMWDAATGQERDVVATSDTDNNFACAVSPDGSRVVTWDGDTNRLMVFLLKERNGAFKAKPLSAAQPLYLRGQGRKIFKVAFADRDEGYVIGFGTTVSDPANPTFNDFGPVEQSFNLSDPSLRPLQEADQWLSPEAEGWGVKRLEGGLRLQLTQGGQDAGVINLDPVWQGKARSYCFLKDPEGQPDYFAVGTSTQQGVFIYKLANEGECELLRYYRDHAGFVSSLSVSKDGKYLASGSVDETIKIWSLEGLRAPVGTFPKSVAWGADFELKDGKVVLTKSLESGAAWRKGLRVGDAIVAAEVNRGEGPVKFENPEEIYQAIVDTPITQTIVLTVDRRGKRLNERILLVPAWEPLCTLFSAASGEWALWSPKGYYDSSVNGDELFGWQMNRGNTRKPNFYRADDFRDQLERPEVMKRLLSSGSLPAALRLAGNAVPGDLNGVLPNAVSDAPVVTILSPTDAEQVGGDAIDIVARIDYPNRQAAEAMQGVAYVNGSPAQPVETTGEGRERIYRWRISAADFYNRARVVAEAPAPERTLNYDDVFFRLRELPDEKRQPPKLYILALAASDYQHVQPLAFPVADAEAIVKSLSEKSGAYYELGRVIELHDAAISKKNLANVVQELRSDMKGARPDDLLVVFLAGHGLAVDGQYYFVTTDAKVQDLEDVSISWDLLKQVASLPCRKLFMLDTCHSGNAVSLATEGSKHLKAAIRPLKQDEMLVLSATDTNQEAIEFEDLGHGLFTKTILDGFEGQADQSDDGSVFLRELVRFVESEVPRRTRNVREQTPRSTPSELIDVIAVPLVRLR</sequence>
<keyword evidence="7" id="KW-1185">Reference proteome</keyword>
<dbReference type="Pfam" id="PF00400">
    <property type="entry name" value="WD40"/>
    <property type="match status" value="3"/>
</dbReference>
<dbReference type="SUPFAM" id="SSF50998">
    <property type="entry name" value="Quinoprotein alcohol dehydrogenase-like"/>
    <property type="match status" value="1"/>
</dbReference>
<keyword evidence="2" id="KW-0677">Repeat</keyword>
<evidence type="ECO:0000256" key="4">
    <source>
        <dbReference type="SAM" id="SignalP"/>
    </source>
</evidence>
<evidence type="ECO:0000313" key="6">
    <source>
        <dbReference type="EMBL" id="QDU59664.1"/>
    </source>
</evidence>
<evidence type="ECO:0000256" key="2">
    <source>
        <dbReference type="ARBA" id="ARBA00022737"/>
    </source>
</evidence>
<feature type="chain" id="PRO_5021932531" evidence="4">
    <location>
        <begin position="28"/>
        <end position="1154"/>
    </location>
</feature>
<dbReference type="SUPFAM" id="SSF82171">
    <property type="entry name" value="DPP6 N-terminal domain-like"/>
    <property type="match status" value="1"/>
</dbReference>
<protein>
    <submittedName>
        <fullName evidence="6">WD domain, G-beta repeat</fullName>
    </submittedName>
</protein>
<dbReference type="Gene3D" id="2.30.42.10">
    <property type="match status" value="1"/>
</dbReference>
<name>A0A518AY78_9BACT</name>
<dbReference type="SUPFAM" id="SSF52129">
    <property type="entry name" value="Caspase-like"/>
    <property type="match status" value="1"/>
</dbReference>
<dbReference type="AlphaFoldDB" id="A0A518AY78"/>
<dbReference type="InterPro" id="IPR011600">
    <property type="entry name" value="Pept_C14_caspase"/>
</dbReference>
<dbReference type="InterPro" id="IPR001680">
    <property type="entry name" value="WD40_rpt"/>
</dbReference>
<dbReference type="Gene3D" id="2.130.10.10">
    <property type="entry name" value="YVTN repeat-like/Quinoprotein amine dehydrogenase"/>
    <property type="match status" value="3"/>
</dbReference>
<reference evidence="6 7" key="1">
    <citation type="submission" date="2019-02" db="EMBL/GenBank/DDBJ databases">
        <title>Deep-cultivation of Planctomycetes and their phenomic and genomic characterization uncovers novel biology.</title>
        <authorList>
            <person name="Wiegand S."/>
            <person name="Jogler M."/>
            <person name="Boedeker C."/>
            <person name="Pinto D."/>
            <person name="Vollmers J."/>
            <person name="Rivas-Marin E."/>
            <person name="Kohn T."/>
            <person name="Peeters S.H."/>
            <person name="Heuer A."/>
            <person name="Rast P."/>
            <person name="Oberbeckmann S."/>
            <person name="Bunk B."/>
            <person name="Jeske O."/>
            <person name="Meyerdierks A."/>
            <person name="Storesund J.E."/>
            <person name="Kallscheuer N."/>
            <person name="Luecker S."/>
            <person name="Lage O.M."/>
            <person name="Pohl T."/>
            <person name="Merkel B.J."/>
            <person name="Hornburger P."/>
            <person name="Mueller R.-W."/>
            <person name="Bruemmer F."/>
            <person name="Labrenz M."/>
            <person name="Spormann A.M."/>
            <person name="Op den Camp H."/>
            <person name="Overmann J."/>
            <person name="Amann R."/>
            <person name="Jetten M.S.M."/>
            <person name="Mascher T."/>
            <person name="Medema M.H."/>
            <person name="Devos D.P."/>
            <person name="Kaster A.-K."/>
            <person name="Ovreas L."/>
            <person name="Rohde M."/>
            <person name="Galperin M.Y."/>
            <person name="Jogler C."/>
        </authorList>
    </citation>
    <scope>NUCLEOTIDE SEQUENCE [LARGE SCALE GENOMIC DNA]</scope>
    <source>
        <strain evidence="6 7">Pan216</strain>
    </source>
</reference>
<accession>A0A518AY78</accession>
<dbReference type="GO" id="GO:0004197">
    <property type="term" value="F:cysteine-type endopeptidase activity"/>
    <property type="evidence" value="ECO:0007669"/>
    <property type="project" value="InterPro"/>
</dbReference>
<dbReference type="PANTHER" id="PTHR19848">
    <property type="entry name" value="WD40 REPEAT PROTEIN"/>
    <property type="match status" value="1"/>
</dbReference>
<evidence type="ECO:0000256" key="3">
    <source>
        <dbReference type="PROSITE-ProRule" id="PRU00221"/>
    </source>
</evidence>
<keyword evidence="1 3" id="KW-0853">WD repeat</keyword>
<evidence type="ECO:0000259" key="5">
    <source>
        <dbReference type="Pfam" id="PF00656"/>
    </source>
</evidence>
<dbReference type="InterPro" id="IPR011047">
    <property type="entry name" value="Quinoprotein_ADH-like_sf"/>
</dbReference>
<organism evidence="6 7">
    <name type="scientific">Kolteria novifilia</name>
    <dbReference type="NCBI Taxonomy" id="2527975"/>
    <lineage>
        <taxon>Bacteria</taxon>
        <taxon>Pseudomonadati</taxon>
        <taxon>Planctomycetota</taxon>
        <taxon>Planctomycetia</taxon>
        <taxon>Kolteriales</taxon>
        <taxon>Kolteriaceae</taxon>
        <taxon>Kolteria</taxon>
    </lineage>
</organism>
<feature type="domain" description="Peptidase C14 caspase" evidence="5">
    <location>
        <begin position="914"/>
        <end position="1138"/>
    </location>
</feature>
<dbReference type="PROSITE" id="PS50082">
    <property type="entry name" value="WD_REPEATS_2"/>
    <property type="match status" value="3"/>
</dbReference>
<dbReference type="PROSITE" id="PS50294">
    <property type="entry name" value="WD_REPEATS_REGION"/>
    <property type="match status" value="2"/>
</dbReference>
<feature type="signal peptide" evidence="4">
    <location>
        <begin position="1"/>
        <end position="27"/>
    </location>
</feature>
<dbReference type="Proteomes" id="UP000317093">
    <property type="component" value="Chromosome"/>
</dbReference>
<evidence type="ECO:0000256" key="1">
    <source>
        <dbReference type="ARBA" id="ARBA00022574"/>
    </source>
</evidence>
<dbReference type="Pfam" id="PF00656">
    <property type="entry name" value="Peptidase_C14"/>
    <property type="match status" value="1"/>
</dbReference>
<dbReference type="PANTHER" id="PTHR19848:SF8">
    <property type="entry name" value="F-BOX AND WD REPEAT DOMAIN CONTAINING 7"/>
    <property type="match status" value="1"/>
</dbReference>
<keyword evidence="4" id="KW-0732">Signal</keyword>
<dbReference type="GO" id="GO:0006508">
    <property type="term" value="P:proteolysis"/>
    <property type="evidence" value="ECO:0007669"/>
    <property type="project" value="InterPro"/>
</dbReference>